<protein>
    <recommendedName>
        <fullName evidence="3">Peptidase A1 domain-containing protein</fullName>
    </recommendedName>
</protein>
<dbReference type="CDD" id="cd05471">
    <property type="entry name" value="pepsin_like"/>
    <property type="match status" value="1"/>
</dbReference>
<dbReference type="STRING" id="542762.A0A4S4DKY6"/>
<feature type="active site" evidence="2">
    <location>
        <position position="57"/>
    </location>
</feature>
<sequence length="435" mass="47550">MERSLSALKAHDNLRHLTMLAGVDLPLGGTGRPDTVGLYYAMIGIGTPSRDYFVQVDIGSDIMWVNCIQCIECPKRGYHGLELTLYNPKDSLTGKLVSCDQEFCLEINGGPVSGCMANVSCLYTEVYGDGCFSIGYFVKDVVQYDGVSGDLQTKSANGSVTFGLDLNEFWRWVSFRVDKGVRKVLKNGCSCRNGGGDADAVAVVGCKGRSVMVASGDLGSSEDALDGILGFGKSNSSIISQLASSGKVKQMFAHCLDGVNGGGIFAIGHVVQPKVNIVNSSNLTLFLTLVNYVMLICANACIKLNFVINNLRPHYNVNMTAVEVGRDFLNLPTDVFEIGDKKGTIIDSGTTLAYLPELIYEPLVTKILSWQSDVKLQTLHDQYTCFQYSGSIDDGFPTVTFHFESSLSLKVYPREYLFPFLSTRNKNNEQEYKEN</sequence>
<accession>A0A4S4DKY6</accession>
<comment type="similarity">
    <text evidence="1">Belongs to the peptidase A1 family.</text>
</comment>
<evidence type="ECO:0000256" key="2">
    <source>
        <dbReference type="PIRSR" id="PIRSR601461-1"/>
    </source>
</evidence>
<dbReference type="Pfam" id="PF14543">
    <property type="entry name" value="TAXi_N"/>
    <property type="match status" value="2"/>
</dbReference>
<dbReference type="InterPro" id="IPR034164">
    <property type="entry name" value="Pepsin-like_dom"/>
</dbReference>
<feature type="domain" description="Peptidase A1" evidence="3">
    <location>
        <begin position="39"/>
        <end position="435"/>
    </location>
</feature>
<dbReference type="GO" id="GO:0006508">
    <property type="term" value="P:proteolysis"/>
    <property type="evidence" value="ECO:0007669"/>
    <property type="project" value="InterPro"/>
</dbReference>
<proteinExistence type="inferred from homology"/>
<gene>
    <name evidence="4" type="ORF">TEA_016477</name>
</gene>
<dbReference type="InterPro" id="IPR032861">
    <property type="entry name" value="TAXi_N"/>
</dbReference>
<dbReference type="AlphaFoldDB" id="A0A4S4DKY6"/>
<organism evidence="4 5">
    <name type="scientific">Camellia sinensis var. sinensis</name>
    <name type="common">China tea</name>
    <dbReference type="NCBI Taxonomy" id="542762"/>
    <lineage>
        <taxon>Eukaryota</taxon>
        <taxon>Viridiplantae</taxon>
        <taxon>Streptophyta</taxon>
        <taxon>Embryophyta</taxon>
        <taxon>Tracheophyta</taxon>
        <taxon>Spermatophyta</taxon>
        <taxon>Magnoliopsida</taxon>
        <taxon>eudicotyledons</taxon>
        <taxon>Gunneridae</taxon>
        <taxon>Pentapetalae</taxon>
        <taxon>asterids</taxon>
        <taxon>Ericales</taxon>
        <taxon>Theaceae</taxon>
        <taxon>Camellia</taxon>
    </lineage>
</organism>
<evidence type="ECO:0000259" key="3">
    <source>
        <dbReference type="PROSITE" id="PS51767"/>
    </source>
</evidence>
<name>A0A4S4DKY6_CAMSN</name>
<keyword evidence="5" id="KW-1185">Reference proteome</keyword>
<dbReference type="GO" id="GO:0004190">
    <property type="term" value="F:aspartic-type endopeptidase activity"/>
    <property type="evidence" value="ECO:0007669"/>
    <property type="project" value="InterPro"/>
</dbReference>
<evidence type="ECO:0000313" key="4">
    <source>
        <dbReference type="EMBL" id="THG03582.1"/>
    </source>
</evidence>
<dbReference type="InterPro" id="IPR021109">
    <property type="entry name" value="Peptidase_aspartic_dom_sf"/>
</dbReference>
<dbReference type="EMBL" id="SDRB02010924">
    <property type="protein sequence ID" value="THG03582.1"/>
    <property type="molecule type" value="Genomic_DNA"/>
</dbReference>
<dbReference type="Pfam" id="PF14541">
    <property type="entry name" value="TAXi_C"/>
    <property type="match status" value="1"/>
</dbReference>
<evidence type="ECO:0000256" key="1">
    <source>
        <dbReference type="ARBA" id="ARBA00007447"/>
    </source>
</evidence>
<dbReference type="SUPFAM" id="SSF50630">
    <property type="entry name" value="Acid proteases"/>
    <property type="match status" value="1"/>
</dbReference>
<dbReference type="InterPro" id="IPR001461">
    <property type="entry name" value="Aspartic_peptidase_A1"/>
</dbReference>
<evidence type="ECO:0000313" key="5">
    <source>
        <dbReference type="Proteomes" id="UP000306102"/>
    </source>
</evidence>
<dbReference type="InterPro" id="IPR033121">
    <property type="entry name" value="PEPTIDASE_A1"/>
</dbReference>
<dbReference type="Gene3D" id="2.40.70.10">
    <property type="entry name" value="Acid Proteases"/>
    <property type="match status" value="2"/>
</dbReference>
<dbReference type="PROSITE" id="PS51767">
    <property type="entry name" value="PEPTIDASE_A1"/>
    <property type="match status" value="1"/>
</dbReference>
<feature type="active site" evidence="2">
    <location>
        <position position="347"/>
    </location>
</feature>
<reference evidence="4 5" key="1">
    <citation type="journal article" date="2018" name="Proc. Natl. Acad. Sci. U.S.A.">
        <title>Draft genome sequence of Camellia sinensis var. sinensis provides insights into the evolution of the tea genome and tea quality.</title>
        <authorList>
            <person name="Wei C."/>
            <person name="Yang H."/>
            <person name="Wang S."/>
            <person name="Zhao J."/>
            <person name="Liu C."/>
            <person name="Gao L."/>
            <person name="Xia E."/>
            <person name="Lu Y."/>
            <person name="Tai Y."/>
            <person name="She G."/>
            <person name="Sun J."/>
            <person name="Cao H."/>
            <person name="Tong W."/>
            <person name="Gao Q."/>
            <person name="Li Y."/>
            <person name="Deng W."/>
            <person name="Jiang X."/>
            <person name="Wang W."/>
            <person name="Chen Q."/>
            <person name="Zhang S."/>
            <person name="Li H."/>
            <person name="Wu J."/>
            <person name="Wang P."/>
            <person name="Li P."/>
            <person name="Shi C."/>
            <person name="Zheng F."/>
            <person name="Jian J."/>
            <person name="Huang B."/>
            <person name="Shan D."/>
            <person name="Shi M."/>
            <person name="Fang C."/>
            <person name="Yue Y."/>
            <person name="Li F."/>
            <person name="Li D."/>
            <person name="Wei S."/>
            <person name="Han B."/>
            <person name="Jiang C."/>
            <person name="Yin Y."/>
            <person name="Xia T."/>
            <person name="Zhang Z."/>
            <person name="Bennetzen J.L."/>
            <person name="Zhao S."/>
            <person name="Wan X."/>
        </authorList>
    </citation>
    <scope>NUCLEOTIDE SEQUENCE [LARGE SCALE GENOMIC DNA]</scope>
    <source>
        <strain evidence="5">cv. Shuchazao</strain>
        <tissue evidence="4">Leaf</tissue>
    </source>
</reference>
<dbReference type="InterPro" id="IPR032799">
    <property type="entry name" value="TAXi_C"/>
</dbReference>
<dbReference type="Proteomes" id="UP000306102">
    <property type="component" value="Unassembled WGS sequence"/>
</dbReference>
<dbReference type="PANTHER" id="PTHR13683:SF685">
    <property type="entry name" value="EUKARYOTIC ASPARTYL PROTEASE FAMILY PROTEIN"/>
    <property type="match status" value="1"/>
</dbReference>
<dbReference type="PANTHER" id="PTHR13683">
    <property type="entry name" value="ASPARTYL PROTEASES"/>
    <property type="match status" value="1"/>
</dbReference>
<comment type="caution">
    <text evidence="4">The sequence shown here is derived from an EMBL/GenBank/DDBJ whole genome shotgun (WGS) entry which is preliminary data.</text>
</comment>